<reference evidence="1" key="1">
    <citation type="submission" date="2023-04" db="EMBL/GenBank/DDBJ databases">
        <title>A chromosome-level genome assembly of the parasitoid wasp Eretmocerus hayati.</title>
        <authorList>
            <person name="Zhong Y."/>
            <person name="Liu S."/>
            <person name="Liu Y."/>
        </authorList>
    </citation>
    <scope>NUCLEOTIDE SEQUENCE</scope>
    <source>
        <strain evidence="1">ZJU_SS_LIU_2023</strain>
    </source>
</reference>
<dbReference type="Proteomes" id="UP001239111">
    <property type="component" value="Chromosome 2"/>
</dbReference>
<protein>
    <submittedName>
        <fullName evidence="1">Uncharacterized protein</fullName>
    </submittedName>
</protein>
<sequence>MSNGGVIQDDRRMMPPPPPSAAPRLTSGELTLDEHKQQLQHTQPRIFYRWRIMLNEKRELIVKGKDRDEDNGTPIKSKPITSILSAKQLQSGNRYIYELHGGIADGHRVLPNYIRQKFAEGFPIDWQNVHQLWIEYLDARPSSNFRWPTNLNDVDDDIQSIVTEYSFLRSKDQQNRSNISPKSDSNHSSLGYHSKIQSDSNQEPDRCKEPQKVQDTASETDHGIEKSDHSRVSATRKSEQKSVSKSASLKNLAAENCSSSYSSLCTSSCLTKFFSEENRKIIYDGLKDGCPPEMIDKFLAMTDFLRFLVSKQEGGSDVHTDSLNMSKSNSQSCSRCSNSEIDNTSEAQEVLSSKKLEKMKDDEANVNLKGKESSDSSDNEALLGIPNVALDHLLKPTQNRLNRLKTRISTNENRTIPISQSKKHCEVLNHNSSISVLEDDPDETRQSKFKDKDRALSHSNFHHVVQSNGLRNTNHSEGLSKDLREKPVMKSIVPVQVDLSSMNVLKRQNSYLPSVTPKETDSMKKQKLMNANITKPNAHEDEDYRTMDELLSHKFINFDSEDYLEENQIKLLPNRYNNEEFKKNFKLGRSVTKDEVEANRPVGVGPDKKERKPLQPQFSSNSSASDHEQPRLNQLKSRVAPEAQKEPSVAEKTSNPARKSRKKRVRQRQVTKPVNGRYNMRLRNRELKPQPGVEWTYDRVQNQNNQLSDCEDL</sequence>
<accession>A0ACC2NUZ6</accession>
<evidence type="ECO:0000313" key="1">
    <source>
        <dbReference type="EMBL" id="KAJ8674976.1"/>
    </source>
</evidence>
<keyword evidence="2" id="KW-1185">Reference proteome</keyword>
<organism evidence="1 2">
    <name type="scientific">Eretmocerus hayati</name>
    <dbReference type="NCBI Taxonomy" id="131215"/>
    <lineage>
        <taxon>Eukaryota</taxon>
        <taxon>Metazoa</taxon>
        <taxon>Ecdysozoa</taxon>
        <taxon>Arthropoda</taxon>
        <taxon>Hexapoda</taxon>
        <taxon>Insecta</taxon>
        <taxon>Pterygota</taxon>
        <taxon>Neoptera</taxon>
        <taxon>Endopterygota</taxon>
        <taxon>Hymenoptera</taxon>
        <taxon>Apocrita</taxon>
        <taxon>Proctotrupomorpha</taxon>
        <taxon>Chalcidoidea</taxon>
        <taxon>Aphelinidae</taxon>
        <taxon>Aphelininae</taxon>
        <taxon>Eretmocerus</taxon>
    </lineage>
</organism>
<name>A0ACC2NUZ6_9HYME</name>
<comment type="caution">
    <text evidence="1">The sequence shown here is derived from an EMBL/GenBank/DDBJ whole genome shotgun (WGS) entry which is preliminary data.</text>
</comment>
<gene>
    <name evidence="1" type="ORF">QAD02_010762</name>
</gene>
<proteinExistence type="predicted"/>
<dbReference type="EMBL" id="CM056742">
    <property type="protein sequence ID" value="KAJ8674976.1"/>
    <property type="molecule type" value="Genomic_DNA"/>
</dbReference>
<evidence type="ECO:0000313" key="2">
    <source>
        <dbReference type="Proteomes" id="UP001239111"/>
    </source>
</evidence>